<dbReference type="Pfam" id="PF16499">
    <property type="entry name" value="Melibiase_2"/>
    <property type="match status" value="1"/>
</dbReference>
<proteinExistence type="inferred from homology"/>
<dbReference type="InterPro" id="IPR013785">
    <property type="entry name" value="Aldolase_TIM"/>
</dbReference>
<protein>
    <recommendedName>
        <fullName evidence="5">Alpha-galactosidase</fullName>
    </recommendedName>
</protein>
<dbReference type="InterPro" id="IPR017853">
    <property type="entry name" value="GH"/>
</dbReference>
<dbReference type="PANTHER" id="PTHR11452:SF42">
    <property type="entry name" value="ALPHA-GALACTOSIDASE"/>
    <property type="match status" value="1"/>
</dbReference>
<dbReference type="EMBL" id="LAZR01063682">
    <property type="protein sequence ID" value="KKK59025.1"/>
    <property type="molecule type" value="Genomic_DNA"/>
</dbReference>
<dbReference type="AlphaFoldDB" id="A0A0F8XDJ8"/>
<dbReference type="InterPro" id="IPR002241">
    <property type="entry name" value="Glyco_hydro_27"/>
</dbReference>
<dbReference type="PANTHER" id="PTHR11452">
    <property type="entry name" value="ALPHA-GALACTOSIDASE/ALPHA-N-ACETYLGALACTOSAMINIDASE"/>
    <property type="match status" value="1"/>
</dbReference>
<keyword evidence="3" id="KW-0326">Glycosidase</keyword>
<gene>
    <name evidence="4" type="ORF">LCGC14_3038530</name>
</gene>
<sequence length="226" mass="25290">MKKTSLLLLTVFLISGIALISCNVAQEEKTETSDFETWAETPPMGWNSYDCFGATVSEAEVKANADMVKAHLKDYGWEYVVIDYCWYYPNVGALNNPPQTDDFQPSLPMDPYGRLQPAVDRFPASAGGQGFRELSDYVHSLGLKFGIHVMRGIPREAVAKKMPVKGTTYTADQIADTTSICNWLNLMYGIDMDKPGAQEYYNSILEIYAEWGVDFIKVDDISSPYS</sequence>
<comment type="caution">
    <text evidence="4">The sequence shown here is derived from an EMBL/GenBank/DDBJ whole genome shotgun (WGS) entry which is preliminary data.</text>
</comment>
<feature type="non-terminal residue" evidence="4">
    <location>
        <position position="226"/>
    </location>
</feature>
<evidence type="ECO:0000256" key="2">
    <source>
        <dbReference type="ARBA" id="ARBA00022801"/>
    </source>
</evidence>
<keyword evidence="2" id="KW-0378">Hydrolase</keyword>
<dbReference type="PROSITE" id="PS51257">
    <property type="entry name" value="PROKAR_LIPOPROTEIN"/>
    <property type="match status" value="1"/>
</dbReference>
<reference evidence="4" key="1">
    <citation type="journal article" date="2015" name="Nature">
        <title>Complex archaea that bridge the gap between prokaryotes and eukaryotes.</title>
        <authorList>
            <person name="Spang A."/>
            <person name="Saw J.H."/>
            <person name="Jorgensen S.L."/>
            <person name="Zaremba-Niedzwiedzka K."/>
            <person name="Martijn J."/>
            <person name="Lind A.E."/>
            <person name="van Eijk R."/>
            <person name="Schleper C."/>
            <person name="Guy L."/>
            <person name="Ettema T.J."/>
        </authorList>
    </citation>
    <scope>NUCLEOTIDE SEQUENCE</scope>
</reference>
<name>A0A0F8XDJ8_9ZZZZ</name>
<dbReference type="GO" id="GO:0004553">
    <property type="term" value="F:hydrolase activity, hydrolyzing O-glycosyl compounds"/>
    <property type="evidence" value="ECO:0007669"/>
    <property type="project" value="InterPro"/>
</dbReference>
<dbReference type="GO" id="GO:0005975">
    <property type="term" value="P:carbohydrate metabolic process"/>
    <property type="evidence" value="ECO:0007669"/>
    <property type="project" value="InterPro"/>
</dbReference>
<dbReference type="SUPFAM" id="SSF51445">
    <property type="entry name" value="(Trans)glycosidases"/>
    <property type="match status" value="1"/>
</dbReference>
<evidence type="ECO:0000256" key="1">
    <source>
        <dbReference type="ARBA" id="ARBA00009743"/>
    </source>
</evidence>
<accession>A0A0F8XDJ8</accession>
<organism evidence="4">
    <name type="scientific">marine sediment metagenome</name>
    <dbReference type="NCBI Taxonomy" id="412755"/>
    <lineage>
        <taxon>unclassified sequences</taxon>
        <taxon>metagenomes</taxon>
        <taxon>ecological metagenomes</taxon>
    </lineage>
</organism>
<evidence type="ECO:0008006" key="5">
    <source>
        <dbReference type="Google" id="ProtNLM"/>
    </source>
</evidence>
<dbReference type="Gene3D" id="3.20.20.70">
    <property type="entry name" value="Aldolase class I"/>
    <property type="match status" value="1"/>
</dbReference>
<comment type="similarity">
    <text evidence="1">Belongs to the glycosyl hydrolase 27 family.</text>
</comment>
<evidence type="ECO:0000313" key="4">
    <source>
        <dbReference type="EMBL" id="KKK59025.1"/>
    </source>
</evidence>
<evidence type="ECO:0000256" key="3">
    <source>
        <dbReference type="ARBA" id="ARBA00023295"/>
    </source>
</evidence>